<reference evidence="12 13" key="1">
    <citation type="submission" date="2012-03" db="EMBL/GenBank/DDBJ databases">
        <title>The Genome Sequence of Bartonella tamiae Th239.</title>
        <authorList>
            <consortium name="The Broad Institute Genome Sequencing Platform"/>
            <consortium name="The Broad Institute Genome Sequencing Center for Infectious Disease"/>
            <person name="Feldgarden M."/>
            <person name="Kirby J."/>
            <person name="Kosoy M."/>
            <person name="Birtles R."/>
            <person name="Probert W.S."/>
            <person name="Chiaraviglio L."/>
            <person name="Young S.K."/>
            <person name="Zeng Q."/>
            <person name="Gargeya S."/>
            <person name="Fitzgerald M."/>
            <person name="Haas B."/>
            <person name="Abouelleil A."/>
            <person name="Alvarado L."/>
            <person name="Arachchi H.M."/>
            <person name="Berlin A."/>
            <person name="Chapman S.B."/>
            <person name="Gearin G."/>
            <person name="Goldberg J."/>
            <person name="Griggs A."/>
            <person name="Gujja S."/>
            <person name="Hansen M."/>
            <person name="Heiman D."/>
            <person name="Howarth C."/>
            <person name="Larimer J."/>
            <person name="Lui A."/>
            <person name="MacDonald P.J.P."/>
            <person name="McCowen C."/>
            <person name="Montmayeur A."/>
            <person name="Murphy C."/>
            <person name="Neiman D."/>
            <person name="Pearson M."/>
            <person name="Priest M."/>
            <person name="Roberts A."/>
            <person name="Saif S."/>
            <person name="Shea T."/>
            <person name="Sisk P."/>
            <person name="Stolte C."/>
            <person name="Sykes S."/>
            <person name="Wortman J."/>
            <person name="Nusbaum C."/>
            <person name="Birren B."/>
        </authorList>
    </citation>
    <scope>NUCLEOTIDE SEQUENCE [LARGE SCALE GENOMIC DNA]</scope>
    <source>
        <strain evidence="12 13">Th239</strain>
    </source>
</reference>
<dbReference type="GO" id="GO:0003677">
    <property type="term" value="F:DNA binding"/>
    <property type="evidence" value="ECO:0007669"/>
    <property type="project" value="UniProtKB-KW"/>
</dbReference>
<dbReference type="PANTHER" id="PTHR32248">
    <property type="entry name" value="RNA POLYMERASE SIGMA-54 FACTOR"/>
    <property type="match status" value="1"/>
</dbReference>
<keyword evidence="8 9" id="KW-0804">Transcription</keyword>
<evidence type="ECO:0000256" key="4">
    <source>
        <dbReference type="ARBA" id="ARBA00022695"/>
    </source>
</evidence>
<keyword evidence="2 9" id="KW-0240">DNA-directed RNA polymerase</keyword>
<dbReference type="PIRSF" id="PIRSF000774">
    <property type="entry name" value="RpoN"/>
    <property type="match status" value="1"/>
</dbReference>
<dbReference type="InterPro" id="IPR000394">
    <property type="entry name" value="RNA_pol_sigma_54"/>
</dbReference>
<gene>
    <name evidence="12" type="ORF">ME5_00359</name>
</gene>
<dbReference type="PROSITE" id="PS00717">
    <property type="entry name" value="SIGMA54_1"/>
    <property type="match status" value="1"/>
</dbReference>
<keyword evidence="7 9" id="KW-0238">DNA-binding</keyword>
<dbReference type="InterPro" id="IPR007634">
    <property type="entry name" value="RNA_pol_sigma_54_DNA-bd"/>
</dbReference>
<dbReference type="NCBIfam" id="TIGR02395">
    <property type="entry name" value="rpoN_sigma"/>
    <property type="match status" value="1"/>
</dbReference>
<evidence type="ECO:0000256" key="2">
    <source>
        <dbReference type="ARBA" id="ARBA00022478"/>
    </source>
</evidence>
<dbReference type="PANTHER" id="PTHR32248:SF4">
    <property type="entry name" value="RNA POLYMERASE SIGMA-54 FACTOR"/>
    <property type="match status" value="1"/>
</dbReference>
<keyword evidence="6 9" id="KW-0731">Sigma factor</keyword>
<evidence type="ECO:0000256" key="1">
    <source>
        <dbReference type="ARBA" id="ARBA00008798"/>
    </source>
</evidence>
<evidence type="ECO:0000256" key="9">
    <source>
        <dbReference type="PIRNR" id="PIRNR000774"/>
    </source>
</evidence>
<comment type="similarity">
    <text evidence="1 9">Belongs to the sigma-54 factor family.</text>
</comment>
<dbReference type="Pfam" id="PF04963">
    <property type="entry name" value="Sigma54_CBD"/>
    <property type="match status" value="1"/>
</dbReference>
<dbReference type="EMBL" id="AIMB01000003">
    <property type="protein sequence ID" value="EJF91027.1"/>
    <property type="molecule type" value="Genomic_DNA"/>
</dbReference>
<dbReference type="Proteomes" id="UP000008952">
    <property type="component" value="Unassembled WGS sequence"/>
</dbReference>
<dbReference type="PROSITE" id="PS00718">
    <property type="entry name" value="SIGMA54_2"/>
    <property type="match status" value="1"/>
</dbReference>
<dbReference type="InterPro" id="IPR007046">
    <property type="entry name" value="RNA_pol_sigma_54_core-bd"/>
</dbReference>
<name>J1K0S6_9HYPH</name>
<keyword evidence="5 9" id="KW-0805">Transcription regulation</keyword>
<dbReference type="GO" id="GO:0001216">
    <property type="term" value="F:DNA-binding transcription activator activity"/>
    <property type="evidence" value="ECO:0007669"/>
    <property type="project" value="InterPro"/>
</dbReference>
<comment type="function">
    <text evidence="9">Sigma factors are initiation factors that promote the attachment of RNA polymerase to specific initiation sites and are then released.</text>
</comment>
<keyword evidence="3 9" id="KW-0808">Transferase</keyword>
<dbReference type="PRINTS" id="PR00045">
    <property type="entry name" value="SIGMA54FCT"/>
</dbReference>
<dbReference type="AlphaFoldDB" id="J1K0S6"/>
<evidence type="ECO:0000256" key="5">
    <source>
        <dbReference type="ARBA" id="ARBA00023015"/>
    </source>
</evidence>
<evidence type="ECO:0000313" key="13">
    <source>
        <dbReference type="Proteomes" id="UP000008952"/>
    </source>
</evidence>
<dbReference type="Gene3D" id="1.10.10.1330">
    <property type="entry name" value="RNA polymerase sigma-54 factor, core-binding domain"/>
    <property type="match status" value="1"/>
</dbReference>
<keyword evidence="13" id="KW-1185">Reference proteome</keyword>
<accession>J1K0S6</accession>
<evidence type="ECO:0000259" key="10">
    <source>
        <dbReference type="Pfam" id="PF04552"/>
    </source>
</evidence>
<dbReference type="Gene3D" id="1.10.10.60">
    <property type="entry name" value="Homeodomain-like"/>
    <property type="match status" value="1"/>
</dbReference>
<dbReference type="GO" id="GO:0016987">
    <property type="term" value="F:sigma factor activity"/>
    <property type="evidence" value="ECO:0007669"/>
    <property type="project" value="UniProtKB-KW"/>
</dbReference>
<sequence length="510" mass="58039">MASSPRISLRQKTAPIITGELLQSIQILSMTATEIEHFVQNALEKNPLLERADHNDGTPVYRNFETNCRDIHLNKERQNTHTISLSSTHDNFRNKPNVDRHNDQKSIKETSYLSQGQEYAYNFAHKHITQSVYSDANVHENAHVLATKPNLHDHLYEQCLFTFARGMHFNIALDLINQLDGAGYFCGSLSETALNFNVSEDMVMHIFKRLRQFDPAGIFALSLSDCLALQLSRKKRLTCAYRSLLNHLTQLAKRDFTSLKKLTGLKQQDIVLFLHEIRQLNPKPATLFDITPSIIIIPDIMVYTQDNDHFLVELNEAILPKLIVNQNYTAKVCINPQEKNFIKTCQQEAYGLIKALDQRAKTLLKVTSAIVQSQEKFLRHGICKLKPLTLCQIAEMVDMHESTISRITAHKYIATPLGTLPLRRFFSSALSANNGQGYYSGGAICHRIQELIQKENNDNVLSDNQLVALLKKENIAVGRRTVAKYREAMNIPSSTIRRRENTARKNTTKS</sequence>
<dbReference type="OrthoDB" id="9814402at2"/>
<protein>
    <recommendedName>
        <fullName evidence="9">RNA polymerase sigma-54 factor</fullName>
    </recommendedName>
</protein>
<proteinExistence type="inferred from homology"/>
<dbReference type="STRING" id="1094558.ME5_00359"/>
<dbReference type="Pfam" id="PF00309">
    <property type="entry name" value="Sigma54_AID"/>
    <property type="match status" value="1"/>
</dbReference>
<feature type="domain" description="RNA polymerase sigma factor 54 core-binding" evidence="11">
    <location>
        <begin position="143"/>
        <end position="328"/>
    </location>
</feature>
<evidence type="ECO:0000313" key="12">
    <source>
        <dbReference type="EMBL" id="EJF91027.1"/>
    </source>
</evidence>
<evidence type="ECO:0000256" key="7">
    <source>
        <dbReference type="ARBA" id="ARBA00023125"/>
    </source>
</evidence>
<dbReference type="PROSITE" id="PS50044">
    <property type="entry name" value="SIGMA54_3"/>
    <property type="match status" value="1"/>
</dbReference>
<dbReference type="PATRIC" id="fig|1094558.3.peg.397"/>
<feature type="domain" description="RNA polymerase sigma factor 54 DNA-binding" evidence="10">
    <location>
        <begin position="340"/>
        <end position="499"/>
    </location>
</feature>
<evidence type="ECO:0000256" key="3">
    <source>
        <dbReference type="ARBA" id="ARBA00022679"/>
    </source>
</evidence>
<dbReference type="Pfam" id="PF04552">
    <property type="entry name" value="Sigma54_DBD"/>
    <property type="match status" value="1"/>
</dbReference>
<organism evidence="12 13">
    <name type="scientific">Bartonella tamiae Th239</name>
    <dbReference type="NCBI Taxonomy" id="1094558"/>
    <lineage>
        <taxon>Bacteria</taxon>
        <taxon>Pseudomonadati</taxon>
        <taxon>Pseudomonadota</taxon>
        <taxon>Alphaproteobacteria</taxon>
        <taxon>Hyphomicrobiales</taxon>
        <taxon>Bartonellaceae</taxon>
        <taxon>Bartonella</taxon>
    </lineage>
</organism>
<dbReference type="GO" id="GO:0006352">
    <property type="term" value="P:DNA-templated transcription initiation"/>
    <property type="evidence" value="ECO:0007669"/>
    <property type="project" value="InterPro"/>
</dbReference>
<evidence type="ECO:0000256" key="6">
    <source>
        <dbReference type="ARBA" id="ARBA00023082"/>
    </source>
</evidence>
<dbReference type="HOGENOM" id="CLU_020569_1_1_5"/>
<dbReference type="InterPro" id="IPR038709">
    <property type="entry name" value="RpoN_core-bd_sf"/>
</dbReference>
<comment type="caution">
    <text evidence="12">The sequence shown here is derived from an EMBL/GenBank/DDBJ whole genome shotgun (WGS) entry which is preliminary data.</text>
</comment>
<dbReference type="GO" id="GO:0016779">
    <property type="term" value="F:nucleotidyltransferase activity"/>
    <property type="evidence" value="ECO:0007669"/>
    <property type="project" value="UniProtKB-KW"/>
</dbReference>
<dbReference type="GO" id="GO:0000428">
    <property type="term" value="C:DNA-directed RNA polymerase complex"/>
    <property type="evidence" value="ECO:0007669"/>
    <property type="project" value="UniProtKB-KW"/>
</dbReference>
<evidence type="ECO:0000256" key="8">
    <source>
        <dbReference type="ARBA" id="ARBA00023163"/>
    </source>
</evidence>
<evidence type="ECO:0000259" key="11">
    <source>
        <dbReference type="Pfam" id="PF04963"/>
    </source>
</evidence>
<dbReference type="RefSeq" id="WP_008037909.1">
    <property type="nucleotide sequence ID" value="NZ_JH725147.1"/>
</dbReference>
<dbReference type="eggNOG" id="COG1508">
    <property type="taxonomic scope" value="Bacteria"/>
</dbReference>
<keyword evidence="4 9" id="KW-0548">Nucleotidyltransferase</keyword>